<dbReference type="AlphaFoldDB" id="A0A0A1YVI4"/>
<name>A0A0A1YVI4_PSEFL</name>
<accession>A0A0A1YVI4</accession>
<dbReference type="RefSeq" id="WP_005786202.1">
    <property type="nucleotide sequence ID" value="NZ_ASGY01000212.1"/>
</dbReference>
<dbReference type="Proteomes" id="UP000030060">
    <property type="component" value="Unassembled WGS sequence"/>
</dbReference>
<gene>
    <name evidence="1" type="ORF">K814_0126830</name>
</gene>
<dbReference type="InterPro" id="IPR025516">
    <property type="entry name" value="DUF4404"/>
</dbReference>
<protein>
    <submittedName>
        <fullName evidence="1">Chromosome partitioning protein ParA</fullName>
    </submittedName>
</protein>
<organism evidence="1 2">
    <name type="scientific">Pseudomonas fluorescens LMG 5329</name>
    <dbReference type="NCBI Taxonomy" id="1324332"/>
    <lineage>
        <taxon>Bacteria</taxon>
        <taxon>Pseudomonadati</taxon>
        <taxon>Pseudomonadota</taxon>
        <taxon>Gammaproteobacteria</taxon>
        <taxon>Pseudomonadales</taxon>
        <taxon>Pseudomonadaceae</taxon>
        <taxon>Pseudomonas</taxon>
    </lineage>
</organism>
<dbReference type="EMBL" id="ASGY01000212">
    <property type="protein sequence ID" value="KGE64881.1"/>
    <property type="molecule type" value="Genomic_DNA"/>
</dbReference>
<evidence type="ECO:0000313" key="1">
    <source>
        <dbReference type="EMBL" id="KGE64881.1"/>
    </source>
</evidence>
<evidence type="ECO:0000313" key="2">
    <source>
        <dbReference type="Proteomes" id="UP000030060"/>
    </source>
</evidence>
<dbReference type="OrthoDB" id="4335607at2"/>
<sequence>MPDRKKLEEQVEILRGQLEQEPPLSEEKREALEALIAKFELQLELEPATQTPSISDDVNQAAIEFDAEHPVISGTLRNIMITLGNIGI</sequence>
<comment type="caution">
    <text evidence="1">The sequence shown here is derived from an EMBL/GenBank/DDBJ whole genome shotgun (WGS) entry which is preliminary data.</text>
</comment>
<proteinExistence type="predicted"/>
<dbReference type="Pfam" id="PF14357">
    <property type="entry name" value="DUF4404"/>
    <property type="match status" value="1"/>
</dbReference>
<reference evidence="1 2" key="1">
    <citation type="journal article" date="2013" name="Genome Announc.">
        <title>Draft Genome Sequence of Pseudomonas fluorescens LMG 5329, a White Line-Inducing Principle-Producing Bioindicator for the Mushroom Pathogen Pseudomonas tolaasii.</title>
        <authorList>
            <person name="Ghequire M.G."/>
            <person name="Rokni-Zadeh H."/>
            <person name="Zarrineh P."/>
            <person name="De Mot R."/>
        </authorList>
    </citation>
    <scope>NUCLEOTIDE SEQUENCE [LARGE SCALE GENOMIC DNA]</scope>
    <source>
        <strain evidence="1 2">LMG 5329</strain>
    </source>
</reference>